<proteinExistence type="predicted"/>
<feature type="signal peptide" evidence="1">
    <location>
        <begin position="1"/>
        <end position="18"/>
    </location>
</feature>
<keyword evidence="3" id="KW-1185">Reference proteome</keyword>
<reference evidence="2" key="3">
    <citation type="submission" date="2025-09" db="UniProtKB">
        <authorList>
            <consortium name="Ensembl"/>
        </authorList>
    </citation>
    <scope>IDENTIFICATION</scope>
</reference>
<evidence type="ECO:0008006" key="4">
    <source>
        <dbReference type="Google" id="ProtNLM"/>
    </source>
</evidence>
<dbReference type="AlphaFoldDB" id="H2ZCN6"/>
<evidence type="ECO:0000256" key="1">
    <source>
        <dbReference type="SAM" id="SignalP"/>
    </source>
</evidence>
<keyword evidence="1" id="KW-0732">Signal</keyword>
<reference evidence="2" key="2">
    <citation type="submission" date="2025-08" db="UniProtKB">
        <authorList>
            <consortium name="Ensembl"/>
        </authorList>
    </citation>
    <scope>IDENTIFICATION</scope>
</reference>
<organism evidence="2 3">
    <name type="scientific">Ciona savignyi</name>
    <name type="common">Pacific transparent sea squirt</name>
    <dbReference type="NCBI Taxonomy" id="51511"/>
    <lineage>
        <taxon>Eukaryota</taxon>
        <taxon>Metazoa</taxon>
        <taxon>Chordata</taxon>
        <taxon>Tunicata</taxon>
        <taxon>Ascidiacea</taxon>
        <taxon>Phlebobranchia</taxon>
        <taxon>Cionidae</taxon>
        <taxon>Ciona</taxon>
    </lineage>
</organism>
<evidence type="ECO:0000313" key="2">
    <source>
        <dbReference type="Ensembl" id="ENSCSAVP00000015352.1"/>
    </source>
</evidence>
<dbReference type="GeneTree" id="ENSGT00390000018561"/>
<feature type="chain" id="PRO_5003579140" description="Peptidase S1 domain-containing protein" evidence="1">
    <location>
        <begin position="19"/>
        <end position="239"/>
    </location>
</feature>
<evidence type="ECO:0000313" key="3">
    <source>
        <dbReference type="Proteomes" id="UP000007875"/>
    </source>
</evidence>
<dbReference type="InParanoid" id="H2ZCN6"/>
<dbReference type="Proteomes" id="UP000007875">
    <property type="component" value="Unassembled WGS sequence"/>
</dbReference>
<dbReference type="OMA" id="GLCYKHY"/>
<sequence>MKKRHLCVFLFLLPFALAKVLRSSMKKQECLKTSHYLRDPLEFVCKDLGLCYKHYCNLPTRKCLGCQNTRTVPCLLVTDSTNNSTTFRPKRKQRRKYEKENKSPVRGILRIQVGSKSCLGFLAAVPNAKRYRIVVITAASCIARFEVTCSIPNAEQNDTVNLQGSATCFGNPEARIDSVNKGFRSYSAVLNYNGSAVTIPLNNAFALVPREFIECGDCLYDFAVLKLRSRHIRDLNVST</sequence>
<reference evidence="3" key="1">
    <citation type="submission" date="2003-08" db="EMBL/GenBank/DDBJ databases">
        <authorList>
            <person name="Birren B."/>
            <person name="Nusbaum C."/>
            <person name="Abebe A."/>
            <person name="Abouelleil A."/>
            <person name="Adekoya E."/>
            <person name="Ait-zahra M."/>
            <person name="Allen N."/>
            <person name="Allen T."/>
            <person name="An P."/>
            <person name="Anderson M."/>
            <person name="Anderson S."/>
            <person name="Arachchi H."/>
            <person name="Armbruster J."/>
            <person name="Bachantsang P."/>
            <person name="Baldwin J."/>
            <person name="Barry A."/>
            <person name="Bayul T."/>
            <person name="Blitshsteyn B."/>
            <person name="Bloom T."/>
            <person name="Blye J."/>
            <person name="Boguslavskiy L."/>
            <person name="Borowsky M."/>
            <person name="Boukhgalter B."/>
            <person name="Brunache A."/>
            <person name="Butler J."/>
            <person name="Calixte N."/>
            <person name="Calvo S."/>
            <person name="Camarata J."/>
            <person name="Campo K."/>
            <person name="Chang J."/>
            <person name="Cheshatsang Y."/>
            <person name="Citroen M."/>
            <person name="Collymore A."/>
            <person name="Considine T."/>
            <person name="Cook A."/>
            <person name="Cooke P."/>
            <person name="Corum B."/>
            <person name="Cuomo C."/>
            <person name="David R."/>
            <person name="Dawoe T."/>
            <person name="Degray S."/>
            <person name="Dodge S."/>
            <person name="Dooley K."/>
            <person name="Dorje P."/>
            <person name="Dorjee K."/>
            <person name="Dorris L."/>
            <person name="Duffey N."/>
            <person name="Dupes A."/>
            <person name="Elkins T."/>
            <person name="Engels R."/>
            <person name="Erickson J."/>
            <person name="Farina A."/>
            <person name="Faro S."/>
            <person name="Ferreira P."/>
            <person name="Fischer H."/>
            <person name="Fitzgerald M."/>
            <person name="Foley K."/>
            <person name="Gage D."/>
            <person name="Galagan J."/>
            <person name="Gearin G."/>
            <person name="Gnerre S."/>
            <person name="Gnirke A."/>
            <person name="Goyette A."/>
            <person name="Graham J."/>
            <person name="Grandbois E."/>
            <person name="Gyaltsen K."/>
            <person name="Hafez N."/>
            <person name="Hagopian D."/>
            <person name="Hagos B."/>
            <person name="Hall J."/>
            <person name="Hatcher B."/>
            <person name="Heller A."/>
            <person name="Higgins H."/>
            <person name="Honan T."/>
            <person name="Horn A."/>
            <person name="Houde N."/>
            <person name="Hughes L."/>
            <person name="Hulme W."/>
            <person name="Husby E."/>
            <person name="Iliev I."/>
            <person name="Jaffe D."/>
            <person name="Jones C."/>
            <person name="Kamal M."/>
            <person name="Kamat A."/>
            <person name="Kamvysselis M."/>
            <person name="Karlsson E."/>
            <person name="Kells C."/>
            <person name="Kieu A."/>
            <person name="Kisner P."/>
            <person name="Kodira C."/>
            <person name="Kulbokas E."/>
            <person name="Labutti K."/>
            <person name="Lama D."/>
            <person name="Landers T."/>
            <person name="Leger J."/>
            <person name="Levine S."/>
            <person name="Lewis D."/>
            <person name="Lewis T."/>
            <person name="Lindblad-toh K."/>
            <person name="Liu X."/>
            <person name="Lokyitsang T."/>
            <person name="Lokyitsang Y."/>
            <person name="Lucien O."/>
            <person name="Lui A."/>
            <person name="Ma L.J."/>
            <person name="Mabbitt R."/>
            <person name="Macdonald J."/>
            <person name="Maclean C."/>
            <person name="Major J."/>
            <person name="Manning J."/>
            <person name="Marabella R."/>
            <person name="Maru K."/>
            <person name="Matthews C."/>
            <person name="Mauceli E."/>
            <person name="Mccarthy M."/>
            <person name="Mcdonough S."/>
            <person name="Mcghee T."/>
            <person name="Meldrim J."/>
            <person name="Meneus L."/>
            <person name="Mesirov J."/>
            <person name="Mihalev A."/>
            <person name="Mihova T."/>
            <person name="Mikkelsen T."/>
            <person name="Mlenga V."/>
            <person name="Moru K."/>
            <person name="Mozes J."/>
            <person name="Mulrain L."/>
            <person name="Munson G."/>
            <person name="Naylor J."/>
            <person name="Newes C."/>
            <person name="Nguyen C."/>
            <person name="Nguyen N."/>
            <person name="Nguyen T."/>
            <person name="Nicol R."/>
            <person name="Nielsen C."/>
            <person name="Nizzari M."/>
            <person name="Norbu C."/>
            <person name="Norbu N."/>
            <person name="O'donnell P."/>
            <person name="Okoawo O."/>
            <person name="O'leary S."/>
            <person name="Omotosho B."/>
            <person name="O'neill K."/>
            <person name="Osman S."/>
            <person name="Parker S."/>
            <person name="Perrin D."/>
            <person name="Phunkhang P."/>
            <person name="Piqani B."/>
            <person name="Purcell S."/>
            <person name="Rachupka T."/>
            <person name="Ramasamy U."/>
            <person name="Rameau R."/>
            <person name="Ray V."/>
            <person name="Raymond C."/>
            <person name="Retta R."/>
            <person name="Richardson S."/>
            <person name="Rise C."/>
            <person name="Rodriguez J."/>
            <person name="Rogers J."/>
            <person name="Rogov P."/>
            <person name="Rutman M."/>
            <person name="Schupbach R."/>
            <person name="Seaman C."/>
            <person name="Settipalli S."/>
            <person name="Sharpe T."/>
            <person name="Sheridan J."/>
            <person name="Sherpa N."/>
            <person name="Shi J."/>
            <person name="Smirnov S."/>
            <person name="Smith C."/>
            <person name="Sougnez C."/>
            <person name="Spencer B."/>
            <person name="Stalker J."/>
            <person name="Stange-thomann N."/>
            <person name="Stavropoulos S."/>
            <person name="Stetson K."/>
            <person name="Stone C."/>
            <person name="Stone S."/>
            <person name="Stubbs M."/>
            <person name="Talamas J."/>
            <person name="Tchuinga P."/>
            <person name="Tenzing P."/>
            <person name="Tesfaye S."/>
            <person name="Theodore J."/>
            <person name="Thoulutsang Y."/>
            <person name="Topham K."/>
            <person name="Towey S."/>
            <person name="Tsamla T."/>
            <person name="Tsomo N."/>
            <person name="Vallee D."/>
            <person name="Vassiliev H."/>
            <person name="Venkataraman V."/>
            <person name="Vinson J."/>
            <person name="Vo A."/>
            <person name="Wade C."/>
            <person name="Wang S."/>
            <person name="Wangchuk T."/>
            <person name="Wangdi T."/>
            <person name="Whittaker C."/>
            <person name="Wilkinson J."/>
            <person name="Wu Y."/>
            <person name="Wyman D."/>
            <person name="Yadav S."/>
            <person name="Yang S."/>
            <person name="Yang X."/>
            <person name="Yeager S."/>
            <person name="Yee E."/>
            <person name="Young G."/>
            <person name="Zainoun J."/>
            <person name="Zembeck L."/>
            <person name="Zimmer A."/>
            <person name="Zody M."/>
            <person name="Lander E."/>
        </authorList>
    </citation>
    <scope>NUCLEOTIDE SEQUENCE [LARGE SCALE GENOMIC DNA]</scope>
</reference>
<accession>H2ZCN6</accession>
<dbReference type="Ensembl" id="ENSCSAVT00000015529.1">
    <property type="protein sequence ID" value="ENSCSAVP00000015352.1"/>
    <property type="gene ID" value="ENSCSAVG00000009014.1"/>
</dbReference>
<dbReference type="HOGENOM" id="CLU_1163394_0_0_1"/>
<name>H2ZCN6_CIOSA</name>
<protein>
    <recommendedName>
        <fullName evidence="4">Peptidase S1 domain-containing protein</fullName>
    </recommendedName>
</protein>